<protein>
    <submittedName>
        <fullName evidence="1">Uncharacterized protein</fullName>
    </submittedName>
</protein>
<accession>A0A8X6WPH7</accession>
<evidence type="ECO:0000313" key="1">
    <source>
        <dbReference type="EMBL" id="GFY38948.1"/>
    </source>
</evidence>
<evidence type="ECO:0000313" key="2">
    <source>
        <dbReference type="Proteomes" id="UP000886998"/>
    </source>
</evidence>
<gene>
    <name evidence="1" type="ORF">TNIN_225031</name>
</gene>
<reference evidence="1" key="1">
    <citation type="submission" date="2020-08" db="EMBL/GenBank/DDBJ databases">
        <title>Multicomponent nature underlies the extraordinary mechanical properties of spider dragline silk.</title>
        <authorList>
            <person name="Kono N."/>
            <person name="Nakamura H."/>
            <person name="Mori M."/>
            <person name="Yoshida Y."/>
            <person name="Ohtoshi R."/>
            <person name="Malay A.D."/>
            <person name="Moran D.A.P."/>
            <person name="Tomita M."/>
            <person name="Numata K."/>
            <person name="Arakawa K."/>
        </authorList>
    </citation>
    <scope>NUCLEOTIDE SEQUENCE</scope>
</reference>
<dbReference type="EMBL" id="BMAV01001122">
    <property type="protein sequence ID" value="GFY38948.1"/>
    <property type="molecule type" value="Genomic_DNA"/>
</dbReference>
<organism evidence="1 2">
    <name type="scientific">Trichonephila inaurata madagascariensis</name>
    <dbReference type="NCBI Taxonomy" id="2747483"/>
    <lineage>
        <taxon>Eukaryota</taxon>
        <taxon>Metazoa</taxon>
        <taxon>Ecdysozoa</taxon>
        <taxon>Arthropoda</taxon>
        <taxon>Chelicerata</taxon>
        <taxon>Arachnida</taxon>
        <taxon>Araneae</taxon>
        <taxon>Araneomorphae</taxon>
        <taxon>Entelegynae</taxon>
        <taxon>Araneoidea</taxon>
        <taxon>Nephilidae</taxon>
        <taxon>Trichonephila</taxon>
        <taxon>Trichonephila inaurata</taxon>
    </lineage>
</organism>
<dbReference type="Proteomes" id="UP000886998">
    <property type="component" value="Unassembled WGS sequence"/>
</dbReference>
<dbReference type="OrthoDB" id="6425297at2759"/>
<comment type="caution">
    <text evidence="1">The sequence shown here is derived from an EMBL/GenBank/DDBJ whole genome shotgun (WGS) entry which is preliminary data.</text>
</comment>
<keyword evidence="2" id="KW-1185">Reference proteome</keyword>
<proteinExistence type="predicted"/>
<name>A0A8X6WPH7_9ARAC</name>
<sequence length="145" mass="16416">MVIVSSVVLKNNEFGKKKYTHITNQNYLNIWSLNERKIKRLCPTILGWGCQPPSIHRRYPLLHAAELLSAPFFRPGARLNTSLDDLVFPASSLKRTISTPCLAWTPDRHRAAEGQNSTSRQIQLSLDLKNAGLRDHPPHGPGRER</sequence>
<dbReference type="AlphaFoldDB" id="A0A8X6WPH7"/>